<keyword evidence="8" id="KW-1185">Reference proteome</keyword>
<feature type="compositionally biased region" description="Basic and acidic residues" evidence="3">
    <location>
        <begin position="1659"/>
        <end position="1673"/>
    </location>
</feature>
<dbReference type="CDD" id="cd04301">
    <property type="entry name" value="NAT_SF"/>
    <property type="match status" value="1"/>
</dbReference>
<dbReference type="InterPro" id="IPR046769">
    <property type="entry name" value="DOCKER_Lobe_A"/>
</dbReference>
<evidence type="ECO:0000256" key="3">
    <source>
        <dbReference type="SAM" id="MobiDB-lite"/>
    </source>
</evidence>
<evidence type="ECO:0000313" key="7">
    <source>
        <dbReference type="EMBL" id="CAD6189386.1"/>
    </source>
</evidence>
<evidence type="ECO:0000259" key="4">
    <source>
        <dbReference type="PROSITE" id="PS51186"/>
    </source>
</evidence>
<accession>A0A8S1GZF6</accession>
<dbReference type="PROSITE" id="PS51186">
    <property type="entry name" value="GNAT"/>
    <property type="match status" value="1"/>
</dbReference>
<comment type="caution">
    <text evidence="7">The sequence shown here is derived from an EMBL/GenBank/DDBJ whole genome shotgun (WGS) entry which is preliminary data.</text>
</comment>
<dbReference type="Proteomes" id="UP000835052">
    <property type="component" value="Unassembled WGS sequence"/>
</dbReference>
<dbReference type="InterPro" id="IPR035892">
    <property type="entry name" value="C2_domain_sf"/>
</dbReference>
<dbReference type="InterPro" id="IPR021816">
    <property type="entry name" value="DOCK_C/D_N"/>
</dbReference>
<reference evidence="7" key="1">
    <citation type="submission" date="2020-10" db="EMBL/GenBank/DDBJ databases">
        <authorList>
            <person name="Kikuchi T."/>
        </authorList>
    </citation>
    <scope>NUCLEOTIDE SEQUENCE</scope>
    <source>
        <strain evidence="7">NKZ352</strain>
    </source>
</reference>
<comment type="similarity">
    <text evidence="2">Belongs to the DOCK family.</text>
</comment>
<dbReference type="Gene3D" id="2.60.40.150">
    <property type="entry name" value="C2 domain"/>
    <property type="match status" value="1"/>
</dbReference>
<dbReference type="PANTHER" id="PTHR23317:SF76">
    <property type="entry name" value="LD20667P"/>
    <property type="match status" value="1"/>
</dbReference>
<dbReference type="Pfam" id="PF20422">
    <property type="entry name" value="DHR-2_Lobe_B"/>
    <property type="match status" value="1"/>
</dbReference>
<dbReference type="Pfam" id="PF11878">
    <property type="entry name" value="DOCK_C-D_N"/>
    <property type="match status" value="1"/>
</dbReference>
<dbReference type="SUPFAM" id="SSF55729">
    <property type="entry name" value="Acyl-CoA N-acyltransferases (Nat)"/>
    <property type="match status" value="1"/>
</dbReference>
<dbReference type="Gene3D" id="1.25.40.410">
    <property type="match status" value="1"/>
</dbReference>
<evidence type="ECO:0000259" key="6">
    <source>
        <dbReference type="PROSITE" id="PS51651"/>
    </source>
</evidence>
<dbReference type="InterPro" id="IPR000182">
    <property type="entry name" value="GNAT_dom"/>
</dbReference>
<dbReference type="InterPro" id="IPR043162">
    <property type="entry name" value="DOCK_C_lobe_C"/>
</dbReference>
<dbReference type="GO" id="GO:0005085">
    <property type="term" value="F:guanyl-nucleotide exchange factor activity"/>
    <property type="evidence" value="ECO:0007669"/>
    <property type="project" value="UniProtKB-KW"/>
</dbReference>
<evidence type="ECO:0000256" key="2">
    <source>
        <dbReference type="PROSITE-ProRule" id="PRU00983"/>
    </source>
</evidence>
<dbReference type="Gene3D" id="1.20.58.740">
    <property type="match status" value="1"/>
</dbReference>
<dbReference type="PANTHER" id="PTHR23317">
    <property type="entry name" value="DEDICATOR OF CYTOKINESIS DOCK"/>
    <property type="match status" value="1"/>
</dbReference>
<organism evidence="7 8">
    <name type="scientific">Caenorhabditis auriculariae</name>
    <dbReference type="NCBI Taxonomy" id="2777116"/>
    <lineage>
        <taxon>Eukaryota</taxon>
        <taxon>Metazoa</taxon>
        <taxon>Ecdysozoa</taxon>
        <taxon>Nematoda</taxon>
        <taxon>Chromadorea</taxon>
        <taxon>Rhabditida</taxon>
        <taxon>Rhabditina</taxon>
        <taxon>Rhabditomorpha</taxon>
        <taxon>Rhabditoidea</taxon>
        <taxon>Rhabditidae</taxon>
        <taxon>Peloderinae</taxon>
        <taxon>Caenorhabditis</taxon>
    </lineage>
</organism>
<evidence type="ECO:0000259" key="5">
    <source>
        <dbReference type="PROSITE" id="PS51650"/>
    </source>
</evidence>
<dbReference type="InterPro" id="IPR026791">
    <property type="entry name" value="DOCK"/>
</dbReference>
<dbReference type="GO" id="GO:0016747">
    <property type="term" value="F:acyltransferase activity, transferring groups other than amino-acyl groups"/>
    <property type="evidence" value="ECO:0007669"/>
    <property type="project" value="InterPro"/>
</dbReference>
<gene>
    <name evidence="7" type="ORF">CAUJ_LOCUS5305</name>
</gene>
<feature type="domain" description="N-acetyltransferase" evidence="4">
    <location>
        <begin position="177"/>
        <end position="336"/>
    </location>
</feature>
<dbReference type="PROSITE" id="PS51651">
    <property type="entry name" value="DOCKER"/>
    <property type="match status" value="1"/>
</dbReference>
<dbReference type="InterPro" id="IPR016181">
    <property type="entry name" value="Acyl_CoA_acyltransferase"/>
</dbReference>
<dbReference type="InterPro" id="IPR046773">
    <property type="entry name" value="DOCKER_Lobe_C"/>
</dbReference>
<dbReference type="InterPro" id="IPR046770">
    <property type="entry name" value="DOCKER_Lobe_B"/>
</dbReference>
<dbReference type="EMBL" id="CAJGYM010000010">
    <property type="protein sequence ID" value="CAD6189386.1"/>
    <property type="molecule type" value="Genomic_DNA"/>
</dbReference>
<sequence>MEHTDSQPGNFSGRKVPSTIEAIIEKTVEPTSVDLPENWKSLSFPFDQNDLDDGFCSSYGEDPTFQSEFRNNSPCELAINCRKRASDLDLAGSSPREQEFSAVIGQALASGLTDDHTDWIPVERPSAPLESVVIFDDEDKVFIHPLYSDSAPTDLPLFNVQLFDGFAMDFLDDLHPVTIRPITANDFEQCIKPVQHDFRFGAQIRPDVRKMTRDITIEDFASSAPLTIVAQVADSKCDYICGFACGRVVENLDGKSLFHLRALVVSKSYRRKHIATKLLSVFSQLAYRFNCDSIAYGHLPQHNEPLRRMLTYLHFRMKSYPVSNDIQGTPYVRQITTRPPNASCKNPLSENDQRAAFIVSHPPRKNIVYQNTLDQILVEGLAIPRRDYVKICAMVNTNNKPGTLTRRMKIVAEQVRKHIISDGFLQNTIWVADGKVIDFESVQMKLTPPVAPCDVETLLSQRKSSVIYSISAKRSSKGIYEFPSDDLEITRLMKERAENLNYDSYERAPSYLRDICNFFQDDYVFIIRKYRIFSADEVESRWDAEKFSGKLGQEACIWRKKSNGSQSTERSLGWETRNSIRILKNISCEEKGSFFNELTAQNRLSHLLNINSIGKESSKVVKRIVPPPPDHFIKPKLIVKILKANIEPSVEPLFGWMAVYDIARHNKVTENFYFCVSDDEKLSLLGANRPNSLNKCLRAAFNVSACPSNLYLVICIEKVLEPCEPAEACDRYTGRKDDKNLDKLSIQAATYCRRLGAYRMPLGIQFVDLQRLASGNVHLLKPDPMSMSSCTLASGATIVAGNDNTDDRGSIASADRVTLSSVASTLRRFGSGTSASAMIKNRTPTLKRKQQPLQPCVEEDEDPIESVDELPVYVMTFQQFFKQESNRISENEIIRMCHEHRNHNGRMSKKSFFFDLDLQIGGRNKIVCSDLEEATPDLDKDADTQECMEIDESCQSGFTSYTTHTNFLYIYPKSVNWPNRPGSSRNISVKIELQDPNGRALPVFFSRGASSSGPFESSVRTSVHYHHRNPNYNDEYKVAIPLDLNKNHHLFFTFYHIACKGTDNATVENIIGYTWLPLFNEAKSWIESGRFELPVSIEKPMKLDSDNGYTNLKWIDGRKPIFDIQLNVISSVYPQDMKLSHFFTAVSSLNSTDANEKPASEQELIEALNNLPKVAPSRISAFLHYILGRIVSLIANPPYTEALSAACFDCLTILVKLASRVLQGDVDNLDRSLALLSFITHLKIASIEMRPYSNKRATERPQIAQAEKTALEQMIENEEKTRYVSPTAPMLNLRIHDQFVAIWLKASPSAKENAFSHCWFYLELLVKCSSEYINMTGGMYGSRKTRFPKTYMENVQNVIELASFEIVGRFLRNKIDDASSISKSIAFFIRDMFTLMDRTFVMQVLHKHVKFMTETIRSWTGVKARKLMELKMEFLVIVCSHEHYLTLNIPVEPIISRSMSQTSVAAPLPSSLSPAKSSSDLDDSWRLGSTNRSQHFIVGLLLTDLHDCLANVNMGLSGKAIENINTMIRTHELDSRVRDSGSVSNIASMYKPLVRIVVDYRKTFYTKPSRCSDEGLKEVANDYTSKNSTPSKTMSTPTSLGVVQTRTLICCMFWVLRNIKKAELCQWISSLDSEQVGHLLHVMRYSINIFEHVEVKNIEKKPGPKPRNERKLTSESQASDDLADNNLDDVEMESVRWRSSTRTPRNRDSTSDSCFGVYLSVSEVAVASEIGLCVSEIIDTILLVASKPESSLFGVLPIAFAVLVQGLSCNLPEQVLEAFLALQMKFVEQMSKLILEQQPELCDQLCRQLLRLCSSTDLHNICVLASLNLYQLLRENFRLAKELRQAKVFTSTAMAALFSGSDGELMKDENLRKSVKFINDLASEDDSIEPDLKPAFLTQVDDVTSNLQTILQSTIGLREHANDYEMTIDLMCQLVDGYANNPDLRITWLLNMAERHEQQKRLCEAALCCLRACALSAEYLDTRQLSVPHYPINAATFSKISEHVLKESRINENNNDVTVGSLHFSEAGLIKLMEKTFTLLEKANVFELLFPLSEILAKFYHVKNSYSRIASIHRRLTSAAENIADSTQFFENQSDAWVSPVSRADRRCFGTFFRVAFYGHLFGDLNEQEFIYKESEFTKLNEISTRIKDLYRNKLGPDVVEIVKDSNPRKSKDLDPNKAYIQITFAEVYLSDDEKMERPTYFQRRNRVNRFMYETPYNLDGNPRGELKSQFKRKTIMTVEEFFPNIKTRIRINDKHIINCTPIEVAIEDIEKKTKELAEVIEFRNFKMLSMVLQGSVNPTVHQGPLGIAEAFLENVVTDEHGRPMDRLQNRLRLAFRHLQHRVQEAVQLSGEMATLEQKEYQANVEKGYKLFVENMKPYLSRDKTEVTFSEFGQATVV</sequence>
<dbReference type="PROSITE" id="PS51650">
    <property type="entry name" value="C2_DOCK"/>
    <property type="match status" value="1"/>
</dbReference>
<dbReference type="Pfam" id="PF06920">
    <property type="entry name" value="DHR-2_Lobe_A"/>
    <property type="match status" value="1"/>
</dbReference>
<keyword evidence="1" id="KW-0344">Guanine-nucleotide releasing factor</keyword>
<dbReference type="Gene3D" id="3.40.630.30">
    <property type="match status" value="1"/>
</dbReference>
<dbReference type="InterPro" id="IPR027007">
    <property type="entry name" value="C2_DOCK-type_domain"/>
</dbReference>
<name>A0A8S1GZF6_9PELO</name>
<dbReference type="OrthoDB" id="47328at2759"/>
<dbReference type="Pfam" id="PF00583">
    <property type="entry name" value="Acetyltransf_1"/>
    <property type="match status" value="1"/>
</dbReference>
<feature type="region of interest" description="Disordered" evidence="3">
    <location>
        <begin position="1659"/>
        <end position="1683"/>
    </location>
</feature>
<dbReference type="GO" id="GO:0007264">
    <property type="term" value="P:small GTPase-mediated signal transduction"/>
    <property type="evidence" value="ECO:0007669"/>
    <property type="project" value="InterPro"/>
</dbReference>
<feature type="domain" description="DOCKER" evidence="6">
    <location>
        <begin position="1936"/>
        <end position="2385"/>
    </location>
</feature>
<evidence type="ECO:0000256" key="1">
    <source>
        <dbReference type="ARBA" id="ARBA00022658"/>
    </source>
</evidence>
<feature type="domain" description="C2 DOCK-type" evidence="5">
    <location>
        <begin position="965"/>
        <end position="1129"/>
    </location>
</feature>
<evidence type="ECO:0000313" key="8">
    <source>
        <dbReference type="Proteomes" id="UP000835052"/>
    </source>
</evidence>
<protein>
    <submittedName>
        <fullName evidence="7">Uncharacterized protein</fullName>
    </submittedName>
</protein>
<dbReference type="Pfam" id="PF14429">
    <property type="entry name" value="DOCK-C2"/>
    <property type="match status" value="1"/>
</dbReference>
<dbReference type="Pfam" id="PF20421">
    <property type="entry name" value="DHR-2_Lobe_C"/>
    <property type="match status" value="1"/>
</dbReference>
<dbReference type="InterPro" id="IPR043161">
    <property type="entry name" value="DOCK_C_lobe_A"/>
</dbReference>
<proteinExistence type="inferred from homology"/>
<dbReference type="InterPro" id="IPR027357">
    <property type="entry name" value="DOCKER_dom"/>
</dbReference>